<evidence type="ECO:0008006" key="3">
    <source>
        <dbReference type="Google" id="ProtNLM"/>
    </source>
</evidence>
<dbReference type="InterPro" id="IPR006652">
    <property type="entry name" value="Kelch_1"/>
</dbReference>
<dbReference type="InterPro" id="IPR015915">
    <property type="entry name" value="Kelch-typ_b-propeller"/>
</dbReference>
<dbReference type="SUPFAM" id="SSF117281">
    <property type="entry name" value="Kelch motif"/>
    <property type="match status" value="1"/>
</dbReference>
<gene>
    <name evidence="1" type="ORF">C8F04DRAFT_1123823</name>
</gene>
<accession>A0AAD6SHE9</accession>
<evidence type="ECO:0000313" key="2">
    <source>
        <dbReference type="Proteomes" id="UP001218188"/>
    </source>
</evidence>
<organism evidence="1 2">
    <name type="scientific">Mycena alexandri</name>
    <dbReference type="NCBI Taxonomy" id="1745969"/>
    <lineage>
        <taxon>Eukaryota</taxon>
        <taxon>Fungi</taxon>
        <taxon>Dikarya</taxon>
        <taxon>Basidiomycota</taxon>
        <taxon>Agaricomycotina</taxon>
        <taxon>Agaricomycetes</taxon>
        <taxon>Agaricomycetidae</taxon>
        <taxon>Agaricales</taxon>
        <taxon>Marasmiineae</taxon>
        <taxon>Mycenaceae</taxon>
        <taxon>Mycena</taxon>
    </lineage>
</organism>
<name>A0AAD6SHE9_9AGAR</name>
<dbReference type="PANTHER" id="PTHR23244:SF471">
    <property type="entry name" value="GUANINE NUCLEOTIDE-BINDING PROTEIN SUBUNIT BETA 1-RELATED"/>
    <property type="match status" value="1"/>
</dbReference>
<sequence>MDSGSALDSRHGTEATWSDFTATPSNTRIAKCGLFRRVADKLVKEKNYKEACVTYIKAAAAAIGRDELPIEANAPFNVPEYQRLKPDWPMTDMMECLNGAAECLAKLRQFKQALCLAAEVEVVIRNVQIVKTQDNPLFEWIDFSIKLPSYFLQRVRARVTAEKIFRALGNTATANNGRLQTRALVPKEFESAEIRKINPLIVNDRVYALLHPDPTLVASLTVSDPTLQLRGSWRKVPVRKGGAITARMGFASFVFEGSLYVLGGQKGLMGPFYRDFWSIDLNALDEWRTLPPYPVSESVTGKLVGFSMVVHNHSAYFFTGRREVDVFDLRAQVWSSFWTSFPGTAPWPYLDNKIVDASMQSIDGKIYVFGGWHWRSQVGCTLLMELDIATRTWTHLGGTAEPKVASYAGPGPRRHAVSWVGKDKNTLFIMYGDADRAAALMGRERHGAAQSFAHEDLWEWDIAAREWNQQRLVGNIPSPRTELACVYNSVLDKVITFGGYAPTALSNLSPDAEYVYRFSYYADTFMLGTDTGETKAGWKHVLTRGFPTYRAQPCLAVDPGTGRTFLFGGYVSAEYVPARTADISGRSFSDLWELRLDIPGGHFDDVDVEDEARTARVGPWQRCFACGSTGPWKKCGGACNGQAFFCDAQCLRDGWKEHKLKHKCRK</sequence>
<evidence type="ECO:0000313" key="1">
    <source>
        <dbReference type="EMBL" id="KAJ7026973.1"/>
    </source>
</evidence>
<dbReference type="EMBL" id="JARJCM010000131">
    <property type="protein sequence ID" value="KAJ7026973.1"/>
    <property type="molecule type" value="Genomic_DNA"/>
</dbReference>
<dbReference type="AlphaFoldDB" id="A0AAD6SHE9"/>
<proteinExistence type="predicted"/>
<protein>
    <recommendedName>
        <fullName evidence="3">MYND-type domain-containing protein</fullName>
    </recommendedName>
</protein>
<keyword evidence="2" id="KW-1185">Reference proteome</keyword>
<dbReference type="PANTHER" id="PTHR23244">
    <property type="entry name" value="KELCH REPEAT DOMAIN"/>
    <property type="match status" value="1"/>
</dbReference>
<reference evidence="1" key="1">
    <citation type="submission" date="2023-03" db="EMBL/GenBank/DDBJ databases">
        <title>Massive genome expansion in bonnet fungi (Mycena s.s.) driven by repeated elements and novel gene families across ecological guilds.</title>
        <authorList>
            <consortium name="Lawrence Berkeley National Laboratory"/>
            <person name="Harder C.B."/>
            <person name="Miyauchi S."/>
            <person name="Viragh M."/>
            <person name="Kuo A."/>
            <person name="Thoen E."/>
            <person name="Andreopoulos B."/>
            <person name="Lu D."/>
            <person name="Skrede I."/>
            <person name="Drula E."/>
            <person name="Henrissat B."/>
            <person name="Morin E."/>
            <person name="Kohler A."/>
            <person name="Barry K."/>
            <person name="LaButti K."/>
            <person name="Morin E."/>
            <person name="Salamov A."/>
            <person name="Lipzen A."/>
            <person name="Mereny Z."/>
            <person name="Hegedus B."/>
            <person name="Baldrian P."/>
            <person name="Stursova M."/>
            <person name="Weitz H."/>
            <person name="Taylor A."/>
            <person name="Grigoriev I.V."/>
            <person name="Nagy L.G."/>
            <person name="Martin F."/>
            <person name="Kauserud H."/>
        </authorList>
    </citation>
    <scope>NUCLEOTIDE SEQUENCE</scope>
    <source>
        <strain evidence="1">CBHHK200</strain>
    </source>
</reference>
<comment type="caution">
    <text evidence="1">The sequence shown here is derived from an EMBL/GenBank/DDBJ whole genome shotgun (WGS) entry which is preliminary data.</text>
</comment>
<dbReference type="Gene3D" id="2.120.10.80">
    <property type="entry name" value="Kelch-type beta propeller"/>
    <property type="match status" value="2"/>
</dbReference>
<dbReference type="Proteomes" id="UP001218188">
    <property type="component" value="Unassembled WGS sequence"/>
</dbReference>
<dbReference type="Pfam" id="PF01344">
    <property type="entry name" value="Kelch_1"/>
    <property type="match status" value="2"/>
</dbReference>